<dbReference type="EMBL" id="CDML01000002">
    <property type="protein sequence ID" value="CRF40355.1"/>
    <property type="molecule type" value="Genomic_DNA"/>
</dbReference>
<name>A0A0K2XC53_9HELI</name>
<dbReference type="AlphaFoldDB" id="A0A0K2XC53"/>
<reference evidence="3" key="1">
    <citation type="submission" date="2014-12" db="EMBL/GenBank/DDBJ databases">
        <title>Whole genome sequences of four Staphylococcus schleiferi canine isolates.</title>
        <authorList>
            <person name="Misic A.M."/>
            <person name="Cain C."/>
            <person name="Morris D.O."/>
            <person name="Rankin S."/>
            <person name="Beiting D."/>
        </authorList>
    </citation>
    <scope>NUCLEOTIDE SEQUENCE</scope>
    <source>
        <strain evidence="1">ASB11</strain>
        <strain evidence="2">ASB13</strain>
        <strain evidence="3">ASB9</strain>
    </source>
</reference>
<evidence type="ECO:0000313" key="4">
    <source>
        <dbReference type="Proteomes" id="UP000038622"/>
    </source>
</evidence>
<evidence type="ECO:0000313" key="1">
    <source>
        <dbReference type="EMBL" id="CRF40355.1"/>
    </source>
</evidence>
<dbReference type="Proteomes" id="UP000038622">
    <property type="component" value="Unassembled WGS sequence"/>
</dbReference>
<dbReference type="EMBL" id="CDMH01000016">
    <property type="protein sequence ID" value="CRF42189.1"/>
    <property type="molecule type" value="Genomic_DNA"/>
</dbReference>
<sequence>MLNKSILKKGENMRIDERLESLSSLWAFMKDPDGVCGISC</sequence>
<dbReference type="Proteomes" id="UP000045175">
    <property type="component" value="Unassembled WGS sequence"/>
</dbReference>
<accession>A0A0K2XC53</accession>
<dbReference type="EMBL" id="CDMN01000066">
    <property type="protein sequence ID" value="CRF44920.1"/>
    <property type="molecule type" value="Genomic_DNA"/>
</dbReference>
<dbReference type="Proteomes" id="UP000041394">
    <property type="component" value="Unassembled WGS sequence"/>
</dbReference>
<gene>
    <name evidence="1" type="ORF">HAL011_01090</name>
    <name evidence="2" type="ORF">HAL013_03500</name>
    <name evidence="3" type="ORF">HAL09_15440</name>
</gene>
<proteinExistence type="predicted"/>
<protein>
    <submittedName>
        <fullName evidence="3">Uncharacterized protein</fullName>
    </submittedName>
</protein>
<evidence type="ECO:0000313" key="5">
    <source>
        <dbReference type="Proteomes" id="UP000041394"/>
    </source>
</evidence>
<organism evidence="3 5">
    <name type="scientific">Helicobacter ailurogastricus</name>
    <dbReference type="NCBI Taxonomy" id="1578720"/>
    <lineage>
        <taxon>Bacteria</taxon>
        <taxon>Pseudomonadati</taxon>
        <taxon>Campylobacterota</taxon>
        <taxon>Epsilonproteobacteria</taxon>
        <taxon>Campylobacterales</taxon>
        <taxon>Helicobacteraceae</taxon>
        <taxon>Helicobacter</taxon>
    </lineage>
</organism>
<evidence type="ECO:0000313" key="2">
    <source>
        <dbReference type="EMBL" id="CRF42189.1"/>
    </source>
</evidence>
<evidence type="ECO:0000313" key="6">
    <source>
        <dbReference type="Proteomes" id="UP000045175"/>
    </source>
</evidence>
<evidence type="ECO:0000313" key="3">
    <source>
        <dbReference type="EMBL" id="CRF44920.1"/>
    </source>
</evidence>
<keyword evidence="4" id="KW-1185">Reference proteome</keyword>
<reference evidence="4" key="3">
    <citation type="submission" date="2014-12" db="EMBL/GenBank/DDBJ databases">
        <authorList>
            <person name="Smet A."/>
        </authorList>
    </citation>
    <scope>NUCLEOTIDE SEQUENCE [LARGE SCALE GENOMIC DNA]</scope>
</reference>
<reference evidence="5 6" key="2">
    <citation type="submission" date="2014-12" db="EMBL/GenBank/DDBJ databases">
        <authorList>
            <person name="Jaenicke S."/>
        </authorList>
    </citation>
    <scope>NUCLEOTIDE SEQUENCE [LARGE SCALE GENOMIC DNA]</scope>
</reference>